<dbReference type="InterPro" id="IPR001810">
    <property type="entry name" value="F-box_dom"/>
</dbReference>
<feature type="compositionally biased region" description="Basic and acidic residues" evidence="1">
    <location>
        <begin position="111"/>
        <end position="127"/>
    </location>
</feature>
<feature type="compositionally biased region" description="Basic residues" evidence="1">
    <location>
        <begin position="84"/>
        <end position="104"/>
    </location>
</feature>
<gene>
    <name evidence="3" type="ORF">EJ04DRAFT_565311</name>
</gene>
<organism evidence="3 4">
    <name type="scientific">Polyplosphaeria fusca</name>
    <dbReference type="NCBI Taxonomy" id="682080"/>
    <lineage>
        <taxon>Eukaryota</taxon>
        <taxon>Fungi</taxon>
        <taxon>Dikarya</taxon>
        <taxon>Ascomycota</taxon>
        <taxon>Pezizomycotina</taxon>
        <taxon>Dothideomycetes</taxon>
        <taxon>Pleosporomycetidae</taxon>
        <taxon>Pleosporales</taxon>
        <taxon>Tetraplosphaeriaceae</taxon>
        <taxon>Polyplosphaeria</taxon>
    </lineage>
</organism>
<proteinExistence type="predicted"/>
<keyword evidence="4" id="KW-1185">Reference proteome</keyword>
<evidence type="ECO:0000313" key="3">
    <source>
        <dbReference type="EMBL" id="KAF2733154.1"/>
    </source>
</evidence>
<feature type="compositionally biased region" description="Basic and acidic residues" evidence="1">
    <location>
        <begin position="136"/>
        <end position="148"/>
    </location>
</feature>
<dbReference type="Pfam" id="PF00646">
    <property type="entry name" value="F-box"/>
    <property type="match status" value="1"/>
</dbReference>
<dbReference type="AlphaFoldDB" id="A0A9P4V067"/>
<comment type="caution">
    <text evidence="3">The sequence shown here is derived from an EMBL/GenBank/DDBJ whole genome shotgun (WGS) entry which is preliminary data.</text>
</comment>
<dbReference type="OrthoDB" id="3681166at2759"/>
<evidence type="ECO:0000256" key="1">
    <source>
        <dbReference type="SAM" id="MobiDB-lite"/>
    </source>
</evidence>
<reference evidence="3" key="1">
    <citation type="journal article" date="2020" name="Stud. Mycol.">
        <title>101 Dothideomycetes genomes: a test case for predicting lifestyles and emergence of pathogens.</title>
        <authorList>
            <person name="Haridas S."/>
            <person name="Albert R."/>
            <person name="Binder M."/>
            <person name="Bloem J."/>
            <person name="Labutti K."/>
            <person name="Salamov A."/>
            <person name="Andreopoulos B."/>
            <person name="Baker S."/>
            <person name="Barry K."/>
            <person name="Bills G."/>
            <person name="Bluhm B."/>
            <person name="Cannon C."/>
            <person name="Castanera R."/>
            <person name="Culley D."/>
            <person name="Daum C."/>
            <person name="Ezra D."/>
            <person name="Gonzalez J."/>
            <person name="Henrissat B."/>
            <person name="Kuo A."/>
            <person name="Liang C."/>
            <person name="Lipzen A."/>
            <person name="Lutzoni F."/>
            <person name="Magnuson J."/>
            <person name="Mondo S."/>
            <person name="Nolan M."/>
            <person name="Ohm R."/>
            <person name="Pangilinan J."/>
            <person name="Park H.-J."/>
            <person name="Ramirez L."/>
            <person name="Alfaro M."/>
            <person name="Sun H."/>
            <person name="Tritt A."/>
            <person name="Yoshinaga Y."/>
            <person name="Zwiers L.-H."/>
            <person name="Turgeon B."/>
            <person name="Goodwin S."/>
            <person name="Spatafora J."/>
            <person name="Crous P."/>
            <person name="Grigoriev I."/>
        </authorList>
    </citation>
    <scope>NUCLEOTIDE SEQUENCE</scope>
    <source>
        <strain evidence="3">CBS 125425</strain>
    </source>
</reference>
<dbReference type="Proteomes" id="UP000799444">
    <property type="component" value="Unassembled WGS sequence"/>
</dbReference>
<dbReference type="EMBL" id="ML996165">
    <property type="protein sequence ID" value="KAF2733154.1"/>
    <property type="molecule type" value="Genomic_DNA"/>
</dbReference>
<feature type="domain" description="F-box" evidence="2">
    <location>
        <begin position="52"/>
        <end position="79"/>
    </location>
</feature>
<evidence type="ECO:0000313" key="4">
    <source>
        <dbReference type="Proteomes" id="UP000799444"/>
    </source>
</evidence>
<name>A0A9P4V067_9PLEO</name>
<evidence type="ECO:0000259" key="2">
    <source>
        <dbReference type="Pfam" id="PF00646"/>
    </source>
</evidence>
<accession>A0A9P4V067</accession>
<protein>
    <recommendedName>
        <fullName evidence="2">F-box domain-containing protein</fullName>
    </recommendedName>
</protein>
<feature type="region of interest" description="Disordered" evidence="1">
    <location>
        <begin position="84"/>
        <end position="162"/>
    </location>
</feature>
<sequence>MKTIAGKGLGCLQFDHNLLPREELASEDLERLYPIDLEDCKPGFLLPSLGHLENLHIELLFQVLEYLPLPDLINFRATNLHARSRAHAIQRRAKRREKKTTKRKAGAEPNMKMEEETKADEGEKIKMEEEEEEDAEKEKDGEGRRDDGDGGVGGAQVTAATA</sequence>